<accession>A0A9P6BZP1</accession>
<sequence length="136" mass="14444">MKVAPHIALLGLILSMEWALIAANPIQNLAFTKRQGTPGVGEGILCNLNSQCTTIHPPFDHSRLCTDFTGDFAFLNDQLKTISISSMGCTAHENFGCSGTNFGGGVALPGSLIIDYTNFKGQDVSGFVSSLNCTFL</sequence>
<evidence type="ECO:0000256" key="1">
    <source>
        <dbReference type="SAM" id="SignalP"/>
    </source>
</evidence>
<feature type="signal peptide" evidence="1">
    <location>
        <begin position="1"/>
        <end position="23"/>
    </location>
</feature>
<feature type="chain" id="PRO_5040477672" evidence="1">
    <location>
        <begin position="24"/>
        <end position="136"/>
    </location>
</feature>
<organism evidence="2 3">
    <name type="scientific">Macrolepiota fuliginosa MF-IS2</name>
    <dbReference type="NCBI Taxonomy" id="1400762"/>
    <lineage>
        <taxon>Eukaryota</taxon>
        <taxon>Fungi</taxon>
        <taxon>Dikarya</taxon>
        <taxon>Basidiomycota</taxon>
        <taxon>Agaricomycotina</taxon>
        <taxon>Agaricomycetes</taxon>
        <taxon>Agaricomycetidae</taxon>
        <taxon>Agaricales</taxon>
        <taxon>Agaricineae</taxon>
        <taxon>Agaricaceae</taxon>
        <taxon>Macrolepiota</taxon>
    </lineage>
</organism>
<comment type="caution">
    <text evidence="2">The sequence shown here is derived from an EMBL/GenBank/DDBJ whole genome shotgun (WGS) entry which is preliminary data.</text>
</comment>
<dbReference type="EMBL" id="MU151432">
    <property type="protein sequence ID" value="KAF9443814.1"/>
    <property type="molecule type" value="Genomic_DNA"/>
</dbReference>
<dbReference type="AlphaFoldDB" id="A0A9P6BZP1"/>
<protein>
    <submittedName>
        <fullName evidence="2">Uncharacterized protein</fullName>
    </submittedName>
</protein>
<evidence type="ECO:0000313" key="2">
    <source>
        <dbReference type="EMBL" id="KAF9443814.1"/>
    </source>
</evidence>
<reference evidence="2" key="1">
    <citation type="submission" date="2020-11" db="EMBL/GenBank/DDBJ databases">
        <authorList>
            <consortium name="DOE Joint Genome Institute"/>
            <person name="Ahrendt S."/>
            <person name="Riley R."/>
            <person name="Andreopoulos W."/>
            <person name="Labutti K."/>
            <person name="Pangilinan J."/>
            <person name="Ruiz-Duenas F.J."/>
            <person name="Barrasa J.M."/>
            <person name="Sanchez-Garcia M."/>
            <person name="Camarero S."/>
            <person name="Miyauchi S."/>
            <person name="Serrano A."/>
            <person name="Linde D."/>
            <person name="Babiker R."/>
            <person name="Drula E."/>
            <person name="Ayuso-Fernandez I."/>
            <person name="Pacheco R."/>
            <person name="Padilla G."/>
            <person name="Ferreira P."/>
            <person name="Barriuso J."/>
            <person name="Kellner H."/>
            <person name="Castanera R."/>
            <person name="Alfaro M."/>
            <person name="Ramirez L."/>
            <person name="Pisabarro A.G."/>
            <person name="Kuo A."/>
            <person name="Tritt A."/>
            <person name="Lipzen A."/>
            <person name="He G."/>
            <person name="Yan M."/>
            <person name="Ng V."/>
            <person name="Cullen D."/>
            <person name="Martin F."/>
            <person name="Rosso M.-N."/>
            <person name="Henrissat B."/>
            <person name="Hibbett D."/>
            <person name="Martinez A.T."/>
            <person name="Grigoriev I.V."/>
        </authorList>
    </citation>
    <scope>NUCLEOTIDE SEQUENCE</scope>
    <source>
        <strain evidence="2">MF-IS2</strain>
    </source>
</reference>
<keyword evidence="1" id="KW-0732">Signal</keyword>
<gene>
    <name evidence="2" type="ORF">P691DRAFT_787516</name>
</gene>
<keyword evidence="3" id="KW-1185">Reference proteome</keyword>
<name>A0A9P6BZP1_9AGAR</name>
<proteinExistence type="predicted"/>
<dbReference type="OrthoDB" id="3033287at2759"/>
<dbReference type="Proteomes" id="UP000807342">
    <property type="component" value="Unassembled WGS sequence"/>
</dbReference>
<evidence type="ECO:0000313" key="3">
    <source>
        <dbReference type="Proteomes" id="UP000807342"/>
    </source>
</evidence>